<dbReference type="PANTHER" id="PTHR48228:SF5">
    <property type="entry name" value="ALPHA-METHYLACYL-COA RACEMASE"/>
    <property type="match status" value="1"/>
</dbReference>
<dbReference type="GO" id="GO:0016740">
    <property type="term" value="F:transferase activity"/>
    <property type="evidence" value="ECO:0007669"/>
    <property type="project" value="UniProtKB-KW"/>
</dbReference>
<evidence type="ECO:0000313" key="2">
    <source>
        <dbReference type="Proteomes" id="UP000679749"/>
    </source>
</evidence>
<dbReference type="Gene3D" id="3.30.1540.10">
    <property type="entry name" value="formyl-coa transferase, domain 3"/>
    <property type="match status" value="1"/>
</dbReference>
<dbReference type="Gene3D" id="3.40.50.10540">
    <property type="entry name" value="Crotonobetainyl-coa:carnitine coa-transferase, domain 1"/>
    <property type="match status" value="2"/>
</dbReference>
<dbReference type="SUPFAM" id="SSF89796">
    <property type="entry name" value="CoA-transferase family III (CaiB/BaiF)"/>
    <property type="match status" value="1"/>
</dbReference>
<dbReference type="PANTHER" id="PTHR48228">
    <property type="entry name" value="SUCCINYL-COA--D-CITRAMALATE COA-TRANSFERASE"/>
    <property type="match status" value="1"/>
</dbReference>
<dbReference type="AlphaFoldDB" id="A0A942YWP5"/>
<dbReference type="InterPro" id="IPR050509">
    <property type="entry name" value="CoA-transferase_III"/>
</dbReference>
<sequence>MPLKSLRILDLSRLLPGPYCSMFFSDFGAEVIKVEEPGLGDYVRWFNPKVDDNSAIFHSLNRNKKSVTLNLKSEKGKELFKQLAKTADIVIESFRPGVMEKLGLDYENLKKINKKLIYCAITGYGQEGPYSQMAGHDINYLSYAGLLGLQGDFKGPPKLSSVQIADIGGGAQMAVIGILIALHARNVTGEGQFVDISMTDGVLSWMQSIFPDYFTNQKFPERGKLRTGGGKACYYIYETSDQRYLSVGALEEKFWKVFCHVIGVPHLIPRLNDDFEGQQKMIEEIGLVIKKKTLPEWISLFEGKDACVSPVLNLDEVLDDPQFQYRQMFIEPELESKTIRHIDVPIRLSSTPGRVKNSAPGIGEHNEEVFLELGYSNEDIAGWKKQGIM</sequence>
<reference evidence="1" key="1">
    <citation type="submission" date="2021-05" db="EMBL/GenBank/DDBJ databases">
        <title>Novel Bacillus species.</title>
        <authorList>
            <person name="Liu G."/>
        </authorList>
    </citation>
    <scope>NUCLEOTIDE SEQUENCE</scope>
    <source>
        <strain evidence="1">FJAT-49825</strain>
    </source>
</reference>
<dbReference type="EMBL" id="JAGYPF010000004">
    <property type="protein sequence ID" value="MBS4215202.1"/>
    <property type="molecule type" value="Genomic_DNA"/>
</dbReference>
<dbReference type="Proteomes" id="UP000679749">
    <property type="component" value="Unassembled WGS sequence"/>
</dbReference>
<dbReference type="InterPro" id="IPR044855">
    <property type="entry name" value="CoA-Trfase_III_dom3_sf"/>
</dbReference>
<dbReference type="InterPro" id="IPR023606">
    <property type="entry name" value="CoA-Trfase_III_dom_1_sf"/>
</dbReference>
<organism evidence="1 2">
    <name type="scientific">Neobacillus rhizophilus</name>
    <dbReference type="NCBI Taxonomy" id="2833579"/>
    <lineage>
        <taxon>Bacteria</taxon>
        <taxon>Bacillati</taxon>
        <taxon>Bacillota</taxon>
        <taxon>Bacilli</taxon>
        <taxon>Bacillales</taxon>
        <taxon>Bacillaceae</taxon>
        <taxon>Neobacillus</taxon>
    </lineage>
</organism>
<proteinExistence type="predicted"/>
<dbReference type="RefSeq" id="WP_213119680.1">
    <property type="nucleotide sequence ID" value="NZ_JAGYPF010000004.1"/>
</dbReference>
<protein>
    <submittedName>
        <fullName evidence="1">CoA transferase</fullName>
    </submittedName>
</protein>
<evidence type="ECO:0000313" key="1">
    <source>
        <dbReference type="EMBL" id="MBS4215202.1"/>
    </source>
</evidence>
<name>A0A942YWP5_9BACI</name>
<accession>A0A942YWP5</accession>
<dbReference type="InterPro" id="IPR003673">
    <property type="entry name" value="CoA-Trfase_fam_III"/>
</dbReference>
<keyword evidence="1" id="KW-0808">Transferase</keyword>
<dbReference type="Pfam" id="PF02515">
    <property type="entry name" value="CoA_transf_3"/>
    <property type="match status" value="1"/>
</dbReference>
<comment type="caution">
    <text evidence="1">The sequence shown here is derived from an EMBL/GenBank/DDBJ whole genome shotgun (WGS) entry which is preliminary data.</text>
</comment>
<keyword evidence="2" id="KW-1185">Reference proteome</keyword>
<gene>
    <name evidence="1" type="ORF">KHA99_22425</name>
</gene>